<feature type="domain" description="C2H2-type" evidence="1">
    <location>
        <begin position="19"/>
        <end position="38"/>
    </location>
</feature>
<accession>A0AAW1VC93</accession>
<dbReference type="Gene3D" id="3.30.160.60">
    <property type="entry name" value="Classic Zinc Finger"/>
    <property type="match status" value="1"/>
</dbReference>
<keyword evidence="3" id="KW-1185">Reference proteome</keyword>
<dbReference type="EMBL" id="JARQZJ010000143">
    <property type="protein sequence ID" value="KAK9893014.1"/>
    <property type="molecule type" value="Genomic_DNA"/>
</dbReference>
<dbReference type="SUPFAM" id="SSF57667">
    <property type="entry name" value="beta-beta-alpha zinc fingers"/>
    <property type="match status" value="1"/>
</dbReference>
<sequence>MNTYHKLQENTFQRTDDFCEYCGKTFKSNRSLEIHQKRNCKGLTIRTLECKYACGYNTNRNYNLRRHYMQAHKEAHILP</sequence>
<protein>
    <recommendedName>
        <fullName evidence="1">C2H2-type domain-containing protein</fullName>
    </recommendedName>
</protein>
<dbReference type="InterPro" id="IPR013087">
    <property type="entry name" value="Znf_C2H2_type"/>
</dbReference>
<name>A0AAW1VC93_9CUCU</name>
<reference evidence="2 3" key="1">
    <citation type="submission" date="2023-03" db="EMBL/GenBank/DDBJ databases">
        <title>Genome insight into feeding habits of ladybird beetles.</title>
        <authorList>
            <person name="Li H.-S."/>
            <person name="Huang Y.-H."/>
            <person name="Pang H."/>
        </authorList>
    </citation>
    <scope>NUCLEOTIDE SEQUENCE [LARGE SCALE GENOMIC DNA]</scope>
    <source>
        <strain evidence="2">SYSU_2023b</strain>
        <tissue evidence="2">Whole body</tissue>
    </source>
</reference>
<proteinExistence type="predicted"/>
<evidence type="ECO:0000259" key="1">
    <source>
        <dbReference type="Pfam" id="PF00096"/>
    </source>
</evidence>
<dbReference type="AlphaFoldDB" id="A0AAW1VC93"/>
<dbReference type="InterPro" id="IPR036236">
    <property type="entry name" value="Znf_C2H2_sf"/>
</dbReference>
<comment type="caution">
    <text evidence="2">The sequence shown here is derived from an EMBL/GenBank/DDBJ whole genome shotgun (WGS) entry which is preliminary data.</text>
</comment>
<evidence type="ECO:0000313" key="3">
    <source>
        <dbReference type="Proteomes" id="UP001431783"/>
    </source>
</evidence>
<evidence type="ECO:0000313" key="2">
    <source>
        <dbReference type="EMBL" id="KAK9893014.1"/>
    </source>
</evidence>
<organism evidence="2 3">
    <name type="scientific">Henosepilachna vigintioctopunctata</name>
    <dbReference type="NCBI Taxonomy" id="420089"/>
    <lineage>
        <taxon>Eukaryota</taxon>
        <taxon>Metazoa</taxon>
        <taxon>Ecdysozoa</taxon>
        <taxon>Arthropoda</taxon>
        <taxon>Hexapoda</taxon>
        <taxon>Insecta</taxon>
        <taxon>Pterygota</taxon>
        <taxon>Neoptera</taxon>
        <taxon>Endopterygota</taxon>
        <taxon>Coleoptera</taxon>
        <taxon>Polyphaga</taxon>
        <taxon>Cucujiformia</taxon>
        <taxon>Coccinelloidea</taxon>
        <taxon>Coccinellidae</taxon>
        <taxon>Epilachninae</taxon>
        <taxon>Epilachnini</taxon>
        <taxon>Henosepilachna</taxon>
    </lineage>
</organism>
<gene>
    <name evidence="2" type="ORF">WA026_023227</name>
</gene>
<dbReference type="Proteomes" id="UP001431783">
    <property type="component" value="Unassembled WGS sequence"/>
</dbReference>
<dbReference type="Pfam" id="PF00096">
    <property type="entry name" value="zf-C2H2"/>
    <property type="match status" value="1"/>
</dbReference>